<dbReference type="SUPFAM" id="SSF102588">
    <property type="entry name" value="LmbE-like"/>
    <property type="match status" value="1"/>
</dbReference>
<reference evidence="2 3" key="1">
    <citation type="submission" date="2020-08" db="EMBL/GenBank/DDBJ databases">
        <title>A novel species.</title>
        <authorList>
            <person name="Gao J."/>
        </authorList>
    </citation>
    <scope>NUCLEOTIDE SEQUENCE [LARGE SCALE GENOMIC DNA]</scope>
    <source>
        <strain evidence="2 3">CRXT-G-22</strain>
    </source>
</reference>
<dbReference type="PANTHER" id="PTHR12993">
    <property type="entry name" value="N-ACETYLGLUCOSAMINYL-PHOSPHATIDYLINOSITOL DE-N-ACETYLASE-RELATED"/>
    <property type="match status" value="1"/>
</dbReference>
<sequence length="268" mass="28791">MRATCVFFHAHPDDESLLTAGTMAGLAAEGHRVVLVVATDGDAGLADPRTLGGRRLGEVRREEATASARALGCARVEFLGFRDSGLDPVHGPVPGAFSTMDVETAADRLAQVLESERADLLTVYDPVGGYGHPDHVQVHRVGYRAAELARTPLVLEATVDRDLLLRGLRWAARLPVLGPKVDPASFQDAYVPGEDITHRVDVRRFAALKRASMAAHGSQAGGGDGVRTLAGLRRLPAPVFRRVLGTEWFVQRSLTEGVRLSDPLAVLR</sequence>
<evidence type="ECO:0000313" key="2">
    <source>
        <dbReference type="EMBL" id="QNP74117.1"/>
    </source>
</evidence>
<protein>
    <submittedName>
        <fullName evidence="2">PIG-L family deacetylase</fullName>
    </submittedName>
</protein>
<evidence type="ECO:0000256" key="1">
    <source>
        <dbReference type="ARBA" id="ARBA00022833"/>
    </source>
</evidence>
<keyword evidence="3" id="KW-1185">Reference proteome</keyword>
<evidence type="ECO:0000313" key="3">
    <source>
        <dbReference type="Proteomes" id="UP000516052"/>
    </source>
</evidence>
<name>A0A7H0IMV1_9ACTN</name>
<dbReference type="EMBL" id="CP060828">
    <property type="protein sequence ID" value="QNP74117.1"/>
    <property type="molecule type" value="Genomic_DNA"/>
</dbReference>
<dbReference type="GO" id="GO:0016137">
    <property type="term" value="P:glycoside metabolic process"/>
    <property type="evidence" value="ECO:0007669"/>
    <property type="project" value="UniProtKB-ARBA"/>
</dbReference>
<dbReference type="InterPro" id="IPR024078">
    <property type="entry name" value="LmbE-like_dom_sf"/>
</dbReference>
<dbReference type="Proteomes" id="UP000516052">
    <property type="component" value="Chromosome"/>
</dbReference>
<dbReference type="PANTHER" id="PTHR12993:SF11">
    <property type="entry name" value="N-ACETYLGLUCOSAMINYL-PHOSPHATIDYLINOSITOL DE-N-ACETYLASE"/>
    <property type="match status" value="1"/>
</dbReference>
<dbReference type="KEGG" id="sroi:IAG44_34775"/>
<dbReference type="Gene3D" id="3.40.50.10320">
    <property type="entry name" value="LmbE-like"/>
    <property type="match status" value="1"/>
</dbReference>
<accession>A0A7H0IMV1</accession>
<proteinExistence type="predicted"/>
<gene>
    <name evidence="2" type="ORF">IAG44_34775</name>
</gene>
<organism evidence="2 3">
    <name type="scientific">Streptomyces roseirectus</name>
    <dbReference type="NCBI Taxonomy" id="2768066"/>
    <lineage>
        <taxon>Bacteria</taxon>
        <taxon>Bacillati</taxon>
        <taxon>Actinomycetota</taxon>
        <taxon>Actinomycetes</taxon>
        <taxon>Kitasatosporales</taxon>
        <taxon>Streptomycetaceae</taxon>
        <taxon>Streptomyces</taxon>
    </lineage>
</organism>
<dbReference type="Pfam" id="PF02585">
    <property type="entry name" value="PIG-L"/>
    <property type="match status" value="1"/>
</dbReference>
<dbReference type="GO" id="GO:0016811">
    <property type="term" value="F:hydrolase activity, acting on carbon-nitrogen (but not peptide) bonds, in linear amides"/>
    <property type="evidence" value="ECO:0007669"/>
    <property type="project" value="TreeGrafter"/>
</dbReference>
<dbReference type="InterPro" id="IPR003737">
    <property type="entry name" value="GlcNAc_PI_deacetylase-related"/>
</dbReference>
<keyword evidence="1" id="KW-0862">Zinc</keyword>
<dbReference type="RefSeq" id="WP_187751043.1">
    <property type="nucleotide sequence ID" value="NZ_CP060828.1"/>
</dbReference>
<dbReference type="AlphaFoldDB" id="A0A7H0IMV1"/>